<dbReference type="SMART" id="SM00220">
    <property type="entry name" value="S_TKc"/>
    <property type="match status" value="1"/>
</dbReference>
<feature type="region of interest" description="Disordered" evidence="3">
    <location>
        <begin position="74"/>
        <end position="98"/>
    </location>
</feature>
<dbReference type="PROSITE" id="PS50011">
    <property type="entry name" value="PROTEIN_KINASE_DOM"/>
    <property type="match status" value="1"/>
</dbReference>
<dbReference type="Pfam" id="PF00069">
    <property type="entry name" value="Pkinase"/>
    <property type="match status" value="1"/>
</dbReference>
<evidence type="ECO:0000313" key="5">
    <source>
        <dbReference type="EMBL" id="CAD8387901.1"/>
    </source>
</evidence>
<dbReference type="PANTHER" id="PTHR24055">
    <property type="entry name" value="MITOGEN-ACTIVATED PROTEIN KINASE"/>
    <property type="match status" value="1"/>
</dbReference>
<dbReference type="InterPro" id="IPR000719">
    <property type="entry name" value="Prot_kinase_dom"/>
</dbReference>
<proteinExistence type="predicted"/>
<dbReference type="GO" id="GO:0004672">
    <property type="term" value="F:protein kinase activity"/>
    <property type="evidence" value="ECO:0007669"/>
    <property type="project" value="InterPro"/>
</dbReference>
<evidence type="ECO:0000256" key="3">
    <source>
        <dbReference type="SAM" id="MobiDB-lite"/>
    </source>
</evidence>
<evidence type="ECO:0000256" key="2">
    <source>
        <dbReference type="ARBA" id="ARBA00022840"/>
    </source>
</evidence>
<organism evidence="5">
    <name type="scientific">Pyrodinium bahamense</name>
    <dbReference type="NCBI Taxonomy" id="73915"/>
    <lineage>
        <taxon>Eukaryota</taxon>
        <taxon>Sar</taxon>
        <taxon>Alveolata</taxon>
        <taxon>Dinophyceae</taxon>
        <taxon>Gonyaulacales</taxon>
        <taxon>Pyrocystaceae</taxon>
        <taxon>Pyrodinium</taxon>
    </lineage>
</organism>
<keyword evidence="1" id="KW-0547">Nucleotide-binding</keyword>
<evidence type="ECO:0000256" key="1">
    <source>
        <dbReference type="ARBA" id="ARBA00022741"/>
    </source>
</evidence>
<dbReference type="GO" id="GO:0005524">
    <property type="term" value="F:ATP binding"/>
    <property type="evidence" value="ECO:0007669"/>
    <property type="project" value="UniProtKB-KW"/>
</dbReference>
<feature type="region of interest" description="Disordered" evidence="3">
    <location>
        <begin position="303"/>
        <end position="325"/>
    </location>
</feature>
<dbReference type="SUPFAM" id="SSF56112">
    <property type="entry name" value="Protein kinase-like (PK-like)"/>
    <property type="match status" value="1"/>
</dbReference>
<dbReference type="PROSITE" id="PS00108">
    <property type="entry name" value="PROTEIN_KINASE_ST"/>
    <property type="match status" value="1"/>
</dbReference>
<dbReference type="InterPro" id="IPR008271">
    <property type="entry name" value="Ser/Thr_kinase_AS"/>
</dbReference>
<sequence length="325" mass="35424">MERCDTDLRKVCAHPQGVTLPQARKLAYGLLVGCRYLHSAGIYHRDLKPANCLVNWDCHVKICDFNLARTAVDDPPNGHLSPSGGSEEEESTARAPRLRRTLTAHVASRWYRSPEVILQLPYSGAMDVWSAGCIIAELFLALNEGGRTPRQGALFPGRECYGFSHAVGGGQPADWAADSGDQLDMIFNVLGTPSKMELEAVPSAAARAHACSYPERPGTGLRASLPAEAGEEGLELLAKMLRLLPGDRASMSEALQHPFFARVRRHSDEESGVAPGRVDIDFDEAELEQTVITEETVSMKPNRPKHEINLFSPIRGTPSSSVWSG</sequence>
<feature type="domain" description="Protein kinase" evidence="4">
    <location>
        <begin position="1"/>
        <end position="260"/>
    </location>
</feature>
<dbReference type="Gene3D" id="1.10.510.10">
    <property type="entry name" value="Transferase(Phosphotransferase) domain 1"/>
    <property type="match status" value="1"/>
</dbReference>
<dbReference type="InterPro" id="IPR050117">
    <property type="entry name" value="MAPK"/>
</dbReference>
<keyword evidence="2" id="KW-0067">ATP-binding</keyword>
<accession>A0A7S0B9X4</accession>
<name>A0A7S0B9X4_9DINO</name>
<evidence type="ECO:0000259" key="4">
    <source>
        <dbReference type="PROSITE" id="PS50011"/>
    </source>
</evidence>
<protein>
    <recommendedName>
        <fullName evidence="4">Protein kinase domain-containing protein</fullName>
    </recommendedName>
</protein>
<reference evidence="5" key="1">
    <citation type="submission" date="2021-01" db="EMBL/GenBank/DDBJ databases">
        <authorList>
            <person name="Corre E."/>
            <person name="Pelletier E."/>
            <person name="Niang G."/>
            <person name="Scheremetjew M."/>
            <person name="Finn R."/>
            <person name="Kale V."/>
            <person name="Holt S."/>
            <person name="Cochrane G."/>
            <person name="Meng A."/>
            <person name="Brown T."/>
            <person name="Cohen L."/>
        </authorList>
    </citation>
    <scope>NUCLEOTIDE SEQUENCE</scope>
    <source>
        <strain evidence="5">Pbaha01</strain>
    </source>
</reference>
<dbReference type="AlphaFoldDB" id="A0A7S0B9X4"/>
<dbReference type="InterPro" id="IPR011009">
    <property type="entry name" value="Kinase-like_dom_sf"/>
</dbReference>
<dbReference type="EMBL" id="HBEG01051888">
    <property type="protein sequence ID" value="CAD8387901.1"/>
    <property type="molecule type" value="Transcribed_RNA"/>
</dbReference>
<gene>
    <name evidence="5" type="ORF">PBAH0796_LOCUS31589</name>
</gene>